<dbReference type="Proteomes" id="UP000236740">
    <property type="component" value="Unassembled WGS sequence"/>
</dbReference>
<dbReference type="EMBL" id="FNVN01000003">
    <property type="protein sequence ID" value="SEG48145.1"/>
    <property type="molecule type" value="Genomic_DNA"/>
</dbReference>
<keyword evidence="2" id="KW-1185">Reference proteome</keyword>
<dbReference type="Gene3D" id="3.10.620.30">
    <property type="match status" value="1"/>
</dbReference>
<organism evidence="1 2">
    <name type="scientific">Halobellus limi</name>
    <dbReference type="NCBI Taxonomy" id="699433"/>
    <lineage>
        <taxon>Archaea</taxon>
        <taxon>Methanobacteriati</taxon>
        <taxon>Methanobacteriota</taxon>
        <taxon>Stenosarchaea group</taxon>
        <taxon>Halobacteria</taxon>
        <taxon>Halobacteriales</taxon>
        <taxon>Haloferacaceae</taxon>
        <taxon>Halobellus</taxon>
    </lineage>
</organism>
<evidence type="ECO:0008006" key="3">
    <source>
        <dbReference type="Google" id="ProtNLM"/>
    </source>
</evidence>
<gene>
    <name evidence="1" type="ORF">SAMN04488133_2332</name>
</gene>
<dbReference type="OrthoDB" id="314529at2157"/>
<dbReference type="RefSeq" id="WP_136361825.1">
    <property type="nucleotide sequence ID" value="NZ_CP031311.1"/>
</dbReference>
<proteinExistence type="predicted"/>
<dbReference type="AlphaFoldDB" id="A0A1H6AJF8"/>
<evidence type="ECO:0000313" key="2">
    <source>
        <dbReference type="Proteomes" id="UP000236740"/>
    </source>
</evidence>
<reference evidence="1 2" key="1">
    <citation type="submission" date="2016-10" db="EMBL/GenBank/DDBJ databases">
        <authorList>
            <person name="de Groot N.N."/>
        </authorList>
    </citation>
    <scope>NUCLEOTIDE SEQUENCE [LARGE SCALE GENOMIC DNA]</scope>
    <source>
        <strain evidence="1 2">CGMCC 1.10331</strain>
    </source>
</reference>
<accession>A0A1H6AJF8</accession>
<dbReference type="GeneID" id="39858012"/>
<sequence>MRLRRWTPLTYLCPNRYVDRDPFWAEFDLEQWSESTYEWTEDPWNGFRDFAQRPVETVSRGTGDCEDYALVAASWMVAQGREGTGIAFCWEPSRPWPTHVIAFEDGRVYSSGNITEATVDDWIADSKYRFALERRVG</sequence>
<evidence type="ECO:0000313" key="1">
    <source>
        <dbReference type="EMBL" id="SEG48145.1"/>
    </source>
</evidence>
<name>A0A1H6AJF8_9EURY</name>
<protein>
    <recommendedName>
        <fullName evidence="3">Transglutaminase-like domain-containing protein</fullName>
    </recommendedName>
</protein>